<proteinExistence type="predicted"/>
<evidence type="ECO:0000313" key="2">
    <source>
        <dbReference type="Proteomes" id="UP000266385"/>
    </source>
</evidence>
<sequence length="122" mass="13935">MAFKKIVLRLARNPGFPDGDAERGYVLNAPLKTDGTLDLEAWRQDREKATVVRFDPDPDERADGWLTHRGSHWFFHYDEDREGPDEPTYRLGDHKFAVGEYLTVTGHEGDPLTYQVTSVTEG</sequence>
<comment type="caution">
    <text evidence="1">The sequence shown here is derived from an EMBL/GenBank/DDBJ whole genome shotgun (WGS) entry which is preliminary data.</text>
</comment>
<evidence type="ECO:0000313" key="1">
    <source>
        <dbReference type="EMBL" id="RIJ30669.1"/>
    </source>
</evidence>
<accession>A0A399RLH9</accession>
<dbReference type="RefSeq" id="WP_119375977.1">
    <property type="nucleotide sequence ID" value="NZ_QWFX01000006.1"/>
</dbReference>
<dbReference type="OrthoDB" id="9801741at2"/>
<organism evidence="1 2">
    <name type="scientific">Henriciella mobilis</name>
    <dbReference type="NCBI Taxonomy" id="2305467"/>
    <lineage>
        <taxon>Bacteria</taxon>
        <taxon>Pseudomonadati</taxon>
        <taxon>Pseudomonadota</taxon>
        <taxon>Alphaproteobacteria</taxon>
        <taxon>Hyphomonadales</taxon>
        <taxon>Hyphomonadaceae</taxon>
        <taxon>Henriciella</taxon>
    </lineage>
</organism>
<dbReference type="EMBL" id="QWFX01000006">
    <property type="protein sequence ID" value="RIJ30669.1"/>
    <property type="molecule type" value="Genomic_DNA"/>
</dbReference>
<name>A0A399RLH9_9PROT</name>
<dbReference type="Proteomes" id="UP000266385">
    <property type="component" value="Unassembled WGS sequence"/>
</dbReference>
<dbReference type="AlphaFoldDB" id="A0A399RLH9"/>
<gene>
    <name evidence="1" type="ORF">D1223_08615</name>
</gene>
<protein>
    <submittedName>
        <fullName evidence="1">Uncharacterized protein</fullName>
    </submittedName>
</protein>
<keyword evidence="2" id="KW-1185">Reference proteome</keyword>
<reference evidence="1 2" key="1">
    <citation type="submission" date="2018-08" db="EMBL/GenBank/DDBJ databases">
        <title>Henriciella mobilis sp. nov., isolated from seawater.</title>
        <authorList>
            <person name="Cheng H."/>
            <person name="Wu Y.-H."/>
            <person name="Xu X.-W."/>
            <person name="Guo L.-L."/>
        </authorList>
    </citation>
    <scope>NUCLEOTIDE SEQUENCE [LARGE SCALE GENOMIC DNA]</scope>
    <source>
        <strain evidence="1 2">JN25</strain>
    </source>
</reference>